<dbReference type="Proteomes" id="UP000274920">
    <property type="component" value="Unassembled WGS sequence"/>
</dbReference>
<proteinExistence type="predicted"/>
<protein>
    <submittedName>
        <fullName evidence="1">Uncharacterized protein</fullName>
    </submittedName>
</protein>
<gene>
    <name evidence="1" type="ORF">EBB54_00350</name>
</gene>
<sequence>MLLEAGLNKKITERCSEQRILKGAGKILENKAAQQIRELKIDLQEQFLENPKLQAYIFELFRKGVPAVRCNSVFEKIEADTLIGYEIDRVADILSDNRISNEFLEIYLRYYRNIDLTETEKGRLPTGLKSYFSCRKDREDTFLAEHGRLLCSELVSSSFLLKLQDYDTCLKRMAEDEGVFAALQAVFEMSGHSIQIDDDTFQQIAAEPVRIGKNLGWAEAFFTEEEKPAFIKLLIGNHSLQYDLETLRRKAESGHEIEAHRMVKDRIAYISFFYNNPFVDQWKGEYMEGLIIYAISRKKKAFLRLIQENTDIFMSLPCTSVLFQAEFYSHIVNINSLNRKNLTQCGKLKNCPAEILEIFYDKDRTFQEFAILCDMPAEYAKLYFLLEIPRVDDRLRVIREIIHAGCLKNGMDLASIAGQLSVRPFSQWMQKIFSHIEGLEPEVGLRLLENYSRIGHLVWDIRTAAEARYIACSAKDLLYHSEGYPLPCAYRDKDMEDIREAVLRENPEWLKLQDEFQFTEEFIAENEARIRNFIFDDGAHIIWIYLQRMRHKSEELRRLVYAELTGRFRELKYFGNDLEKELDYPVSELDKNVWMKNLWEEKGDLRIWEEDGLLPVMRIGEVPCKTCLSYKTGVYKECLLACHDSNKKVLYLSWKGKIVLRAAIRLTKGFFGKAEHNKKQPPQLEFADLSHRKDGEGEKQKTEKLVLFLEKAYTAGIPENMQKLVMEMVFRMMEQKAKLLNTLLVASTSYLKWKPERMHYALFSIYISRSKAGSQYLDSLDGSKSVVNEGSYQAHNFLLE</sequence>
<name>A0A3R8JW08_9FIRM</name>
<comment type="caution">
    <text evidence="1">The sequence shown here is derived from an EMBL/GenBank/DDBJ whole genome shotgun (WGS) entry which is preliminary data.</text>
</comment>
<evidence type="ECO:0000313" key="2">
    <source>
        <dbReference type="Proteomes" id="UP000274920"/>
    </source>
</evidence>
<evidence type="ECO:0000313" key="1">
    <source>
        <dbReference type="EMBL" id="RRK36949.1"/>
    </source>
</evidence>
<keyword evidence="2" id="KW-1185">Reference proteome</keyword>
<reference evidence="1" key="1">
    <citation type="submission" date="2018-10" db="EMBL/GenBank/DDBJ databases">
        <title>Schaedlerella arabinophila gen. nov. sp. nov., isolated from the mouse intestinal tract and comparative analysis with the genome of the closely related altered Schaedler flora strain ASF502.</title>
        <authorList>
            <person name="Miyake S."/>
            <person name="Soh M."/>
            <person name="Seedorf H."/>
        </authorList>
    </citation>
    <scope>NUCLEOTIDE SEQUENCE [LARGE SCALE GENOMIC DNA]</scope>
    <source>
        <strain evidence="1">DSM 106076</strain>
    </source>
</reference>
<accession>A0A3R8JW08</accession>
<dbReference type="EMBL" id="RHJS01000001">
    <property type="protein sequence ID" value="RRK36949.1"/>
    <property type="molecule type" value="Genomic_DNA"/>
</dbReference>
<dbReference type="AlphaFoldDB" id="A0A3R8JW08"/>
<organism evidence="1 2">
    <name type="scientific">Schaedlerella arabinosiphila</name>
    <dbReference type="NCBI Taxonomy" id="2044587"/>
    <lineage>
        <taxon>Bacteria</taxon>
        <taxon>Bacillati</taxon>
        <taxon>Bacillota</taxon>
        <taxon>Clostridia</taxon>
        <taxon>Lachnospirales</taxon>
        <taxon>Lachnospiraceae</taxon>
        <taxon>Schaedlerella</taxon>
    </lineage>
</organism>